<feature type="domain" description="CBS" evidence="12">
    <location>
        <begin position="276"/>
        <end position="333"/>
    </location>
</feature>
<evidence type="ECO:0000256" key="9">
    <source>
        <dbReference type="PROSITE-ProRule" id="PRU00703"/>
    </source>
</evidence>
<keyword evidence="7 9" id="KW-0129">CBS domain</keyword>
<dbReference type="Proteomes" id="UP000463939">
    <property type="component" value="Chromosome"/>
</dbReference>
<evidence type="ECO:0000256" key="8">
    <source>
        <dbReference type="ARBA" id="ARBA00023136"/>
    </source>
</evidence>
<evidence type="ECO:0000256" key="3">
    <source>
        <dbReference type="ARBA" id="ARBA00022475"/>
    </source>
</evidence>
<dbReference type="PROSITE" id="PS51371">
    <property type="entry name" value="CBS"/>
    <property type="match status" value="2"/>
</dbReference>
<dbReference type="EMBL" id="AP021881">
    <property type="protein sequence ID" value="BBP02032.1"/>
    <property type="molecule type" value="Genomic_DNA"/>
</dbReference>
<keyword evidence="15" id="KW-1185">Reference proteome</keyword>
<feature type="transmembrane region" description="Helical" evidence="11">
    <location>
        <begin position="94"/>
        <end position="113"/>
    </location>
</feature>
<evidence type="ECO:0000256" key="4">
    <source>
        <dbReference type="ARBA" id="ARBA00022692"/>
    </source>
</evidence>
<evidence type="ECO:0000259" key="12">
    <source>
        <dbReference type="PROSITE" id="PS51371"/>
    </source>
</evidence>
<keyword evidence="5" id="KW-0677">Repeat</keyword>
<evidence type="ECO:0000256" key="10">
    <source>
        <dbReference type="PROSITE-ProRule" id="PRU01193"/>
    </source>
</evidence>
<dbReference type="SUPFAM" id="SSF54631">
    <property type="entry name" value="CBS-domain pair"/>
    <property type="match status" value="1"/>
</dbReference>
<evidence type="ECO:0000256" key="1">
    <source>
        <dbReference type="ARBA" id="ARBA00004651"/>
    </source>
</evidence>
<feature type="domain" description="CBS" evidence="12">
    <location>
        <begin position="210"/>
        <end position="270"/>
    </location>
</feature>
<evidence type="ECO:0000256" key="5">
    <source>
        <dbReference type="ARBA" id="ARBA00022737"/>
    </source>
</evidence>
<dbReference type="InterPro" id="IPR044751">
    <property type="entry name" value="Ion_transp-like_CBS"/>
</dbReference>
<dbReference type="PANTHER" id="PTHR22777:SF32">
    <property type="entry name" value="UPF0053 INNER MEMBRANE PROTEIN YFJD"/>
    <property type="match status" value="1"/>
</dbReference>
<dbReference type="RefSeq" id="WP_174237423.1">
    <property type="nucleotide sequence ID" value="NZ_AP021881.1"/>
</dbReference>
<proteinExistence type="inferred from homology"/>
<dbReference type="GO" id="GO:0050660">
    <property type="term" value="F:flavin adenine dinucleotide binding"/>
    <property type="evidence" value="ECO:0007669"/>
    <property type="project" value="InterPro"/>
</dbReference>
<accession>A0A809SB35</accession>
<protein>
    <submittedName>
        <fullName evidence="14">Hemolysin</fullName>
    </submittedName>
</protein>
<dbReference type="AlphaFoldDB" id="A0A809SB35"/>
<feature type="transmembrane region" description="Helical" evidence="11">
    <location>
        <begin position="133"/>
        <end position="156"/>
    </location>
</feature>
<evidence type="ECO:0000313" key="14">
    <source>
        <dbReference type="EMBL" id="BBP02032.1"/>
    </source>
</evidence>
<dbReference type="CDD" id="cd04590">
    <property type="entry name" value="CBS_pair_CorC_HlyC_assoc"/>
    <property type="match status" value="1"/>
</dbReference>
<evidence type="ECO:0000256" key="2">
    <source>
        <dbReference type="ARBA" id="ARBA00006337"/>
    </source>
</evidence>
<evidence type="ECO:0000256" key="7">
    <source>
        <dbReference type="ARBA" id="ARBA00023122"/>
    </source>
</evidence>
<dbReference type="InterPro" id="IPR036318">
    <property type="entry name" value="FAD-bd_PCMH-like_sf"/>
</dbReference>
<dbReference type="InterPro" id="IPR000644">
    <property type="entry name" value="CBS_dom"/>
</dbReference>
<feature type="transmembrane region" description="Helical" evidence="11">
    <location>
        <begin position="62"/>
        <end position="82"/>
    </location>
</feature>
<dbReference type="Pfam" id="PF01595">
    <property type="entry name" value="CNNM"/>
    <property type="match status" value="1"/>
</dbReference>
<evidence type="ECO:0000256" key="11">
    <source>
        <dbReference type="SAM" id="Phobius"/>
    </source>
</evidence>
<dbReference type="PANTHER" id="PTHR22777">
    <property type="entry name" value="HEMOLYSIN-RELATED"/>
    <property type="match status" value="1"/>
</dbReference>
<reference evidence="15" key="1">
    <citation type="submission" date="2019-11" db="EMBL/GenBank/DDBJ databases">
        <title>Isolation and characterization of a novel species in the genus Sulfuriferula.</title>
        <authorList>
            <person name="Mochizuki J."/>
            <person name="Kojima H."/>
            <person name="Fukui M."/>
        </authorList>
    </citation>
    <scope>NUCLEOTIDE SEQUENCE [LARGE SCALE GENOMIC DNA]</scope>
    <source>
        <strain evidence="15">SGTM</strain>
    </source>
</reference>
<dbReference type="InterPro" id="IPR016169">
    <property type="entry name" value="FAD-bd_PCMH_sub2"/>
</dbReference>
<dbReference type="SUPFAM" id="SSF56176">
    <property type="entry name" value="FAD-binding/transporter-associated domain-like"/>
    <property type="match status" value="1"/>
</dbReference>
<organism evidence="14 15">
    <name type="scientific">Sulfuriferula nivalis</name>
    <dbReference type="NCBI Taxonomy" id="2675298"/>
    <lineage>
        <taxon>Bacteria</taxon>
        <taxon>Pseudomonadati</taxon>
        <taxon>Pseudomonadota</taxon>
        <taxon>Betaproteobacteria</taxon>
        <taxon>Nitrosomonadales</taxon>
        <taxon>Sulfuricellaceae</taxon>
        <taxon>Sulfuriferula</taxon>
    </lineage>
</organism>
<dbReference type="Gene3D" id="3.30.465.10">
    <property type="match status" value="1"/>
</dbReference>
<dbReference type="SMART" id="SM01091">
    <property type="entry name" value="CorC_HlyC"/>
    <property type="match status" value="1"/>
</dbReference>
<feature type="domain" description="CNNM transmembrane" evidence="13">
    <location>
        <begin position="2"/>
        <end position="200"/>
    </location>
</feature>
<dbReference type="InterPro" id="IPR046342">
    <property type="entry name" value="CBS_dom_sf"/>
</dbReference>
<dbReference type="Gene3D" id="3.10.580.10">
    <property type="entry name" value="CBS-domain"/>
    <property type="match status" value="1"/>
</dbReference>
<dbReference type="GO" id="GO:0005886">
    <property type="term" value="C:plasma membrane"/>
    <property type="evidence" value="ECO:0007669"/>
    <property type="project" value="UniProtKB-SubCell"/>
</dbReference>
<evidence type="ECO:0000259" key="13">
    <source>
        <dbReference type="PROSITE" id="PS51846"/>
    </source>
</evidence>
<name>A0A809SB35_9PROT</name>
<sequence length="423" mass="47003">MNDIPIAILLAALFVLLALSAFFSASETSMMALNRYRLRHLANQGNQNAKRTALLLANTDKLLGVILLGNNLINAASATLVTIISIRLFGNSEWVLGAATLAVTFAILVFSEVTPKVIGAAYPENIALPASFILRPLLTLAYPIVWFVNLFVQVLLKALRLKPNNDTGHTLGIEELRTIIFESGKLLPPTHKSILINLLDLENITVDDIMTPRSQMEAIALDDSATNITKHLISSHHTRIPIYRDQPNEIIGILHLRDIARDLRQQDISSDIILANVKTPYFIPSGTLLFTQLRQFQENKRKLGIIVDEYGELLGLLTLEDILEEIIGELRQTSHNHSLDCIPQPDGSWLVEGGTPIRTINRRLKLALPEIGPKTLNGLILERLEDIPESGTTIKIADHPIEIMQIHDRAVKTARIYPKQPTT</sequence>
<comment type="subcellular location">
    <subcellularLocation>
        <location evidence="1">Cell membrane</location>
        <topology evidence="1">Multi-pass membrane protein</topology>
    </subcellularLocation>
</comment>
<dbReference type="KEGG" id="sniv:SFSGTM_27400"/>
<dbReference type="Pfam" id="PF00571">
    <property type="entry name" value="CBS"/>
    <property type="match status" value="2"/>
</dbReference>
<evidence type="ECO:0000313" key="15">
    <source>
        <dbReference type="Proteomes" id="UP000463939"/>
    </source>
</evidence>
<keyword evidence="6 10" id="KW-1133">Transmembrane helix</keyword>
<evidence type="ECO:0000256" key="6">
    <source>
        <dbReference type="ARBA" id="ARBA00022989"/>
    </source>
</evidence>
<keyword evidence="3" id="KW-1003">Cell membrane</keyword>
<keyword evidence="4 10" id="KW-0812">Transmembrane</keyword>
<gene>
    <name evidence="14" type="ORF">SFSGTM_27400</name>
</gene>
<keyword evidence="8 10" id="KW-0472">Membrane</keyword>
<dbReference type="PROSITE" id="PS51846">
    <property type="entry name" value="CNNM"/>
    <property type="match status" value="1"/>
</dbReference>
<dbReference type="Pfam" id="PF03471">
    <property type="entry name" value="CorC_HlyC"/>
    <property type="match status" value="1"/>
</dbReference>
<dbReference type="InterPro" id="IPR002550">
    <property type="entry name" value="CNNM"/>
</dbReference>
<comment type="similarity">
    <text evidence="2">Belongs to the UPF0053 family.</text>
</comment>
<dbReference type="InterPro" id="IPR005170">
    <property type="entry name" value="Transptr-assoc_dom"/>
</dbReference>